<reference evidence="1 2" key="1">
    <citation type="submission" date="2021-06" db="EMBL/GenBank/DDBJ databases">
        <title>Caerostris extrusa draft genome.</title>
        <authorList>
            <person name="Kono N."/>
            <person name="Arakawa K."/>
        </authorList>
    </citation>
    <scope>NUCLEOTIDE SEQUENCE [LARGE SCALE GENOMIC DNA]</scope>
</reference>
<dbReference type="Proteomes" id="UP001054945">
    <property type="component" value="Unassembled WGS sequence"/>
</dbReference>
<keyword evidence="2" id="KW-1185">Reference proteome</keyword>
<sequence>MTAMNLDFAVSRIKVKLGHKRWAGLCFTFNSRIKVRGHSRKLFPDPYLILLAGKCSVAVTNGPPLNLPVNEWALRREFLRKSRSQKTVSERIRNLVLVWLG</sequence>
<comment type="caution">
    <text evidence="1">The sequence shown here is derived from an EMBL/GenBank/DDBJ whole genome shotgun (WGS) entry which is preliminary data.</text>
</comment>
<gene>
    <name evidence="1" type="ORF">CEXT_353811</name>
</gene>
<organism evidence="1 2">
    <name type="scientific">Caerostris extrusa</name>
    <name type="common">Bark spider</name>
    <name type="synonym">Caerostris bankana</name>
    <dbReference type="NCBI Taxonomy" id="172846"/>
    <lineage>
        <taxon>Eukaryota</taxon>
        <taxon>Metazoa</taxon>
        <taxon>Ecdysozoa</taxon>
        <taxon>Arthropoda</taxon>
        <taxon>Chelicerata</taxon>
        <taxon>Arachnida</taxon>
        <taxon>Araneae</taxon>
        <taxon>Araneomorphae</taxon>
        <taxon>Entelegynae</taxon>
        <taxon>Araneoidea</taxon>
        <taxon>Araneidae</taxon>
        <taxon>Caerostris</taxon>
    </lineage>
</organism>
<dbReference type="AlphaFoldDB" id="A0AAV4X3C0"/>
<accession>A0AAV4X3C0</accession>
<name>A0AAV4X3C0_CAEEX</name>
<evidence type="ECO:0000313" key="1">
    <source>
        <dbReference type="EMBL" id="GIY89042.1"/>
    </source>
</evidence>
<proteinExistence type="predicted"/>
<protein>
    <submittedName>
        <fullName evidence="1">Uncharacterized protein</fullName>
    </submittedName>
</protein>
<dbReference type="EMBL" id="BPLR01017145">
    <property type="protein sequence ID" value="GIY89042.1"/>
    <property type="molecule type" value="Genomic_DNA"/>
</dbReference>
<evidence type="ECO:0000313" key="2">
    <source>
        <dbReference type="Proteomes" id="UP001054945"/>
    </source>
</evidence>